<name>A0A7X2M106_9BACI</name>
<dbReference type="EMBL" id="WKKI01000054">
    <property type="protein sequence ID" value="MRX73987.1"/>
    <property type="molecule type" value="Genomic_DNA"/>
</dbReference>
<dbReference type="Proteomes" id="UP000448867">
    <property type="component" value="Unassembled WGS sequence"/>
</dbReference>
<feature type="transmembrane region" description="Helical" evidence="1">
    <location>
        <begin position="41"/>
        <end position="60"/>
    </location>
</feature>
<comment type="caution">
    <text evidence="2">The sequence shown here is derived from an EMBL/GenBank/DDBJ whole genome shotgun (WGS) entry which is preliminary data.</text>
</comment>
<protein>
    <submittedName>
        <fullName evidence="2">Uncharacterized protein</fullName>
    </submittedName>
</protein>
<dbReference type="InterPro" id="IPR045385">
    <property type="entry name" value="DUF6526"/>
</dbReference>
<sequence>MNQSYENHRKIDPLYVGGITVIGFITLILSFVFFFRHIGSQWLLSAILLLFAVLFVLIIIKLRGYALQLQDRLIRSEENFRYFRLTGNVLDASLSMKHIAALRFSEDEEFPDLVERAVLENLSPDDIKKAVVNWRGDHHRV</sequence>
<evidence type="ECO:0000313" key="2">
    <source>
        <dbReference type="EMBL" id="MRX73987.1"/>
    </source>
</evidence>
<organism evidence="2 3">
    <name type="scientific">Metabacillus lacus</name>
    <dbReference type="NCBI Taxonomy" id="1983721"/>
    <lineage>
        <taxon>Bacteria</taxon>
        <taxon>Bacillati</taxon>
        <taxon>Bacillota</taxon>
        <taxon>Bacilli</taxon>
        <taxon>Bacillales</taxon>
        <taxon>Bacillaceae</taxon>
        <taxon>Metabacillus</taxon>
    </lineage>
</organism>
<evidence type="ECO:0000313" key="3">
    <source>
        <dbReference type="Proteomes" id="UP000448867"/>
    </source>
</evidence>
<feature type="transmembrane region" description="Helical" evidence="1">
    <location>
        <begin position="12"/>
        <end position="35"/>
    </location>
</feature>
<keyword evidence="3" id="KW-1185">Reference proteome</keyword>
<keyword evidence="1" id="KW-0472">Membrane</keyword>
<evidence type="ECO:0000256" key="1">
    <source>
        <dbReference type="SAM" id="Phobius"/>
    </source>
</evidence>
<dbReference type="Pfam" id="PF20136">
    <property type="entry name" value="DUF6526"/>
    <property type="match status" value="1"/>
</dbReference>
<proteinExistence type="predicted"/>
<dbReference type="AlphaFoldDB" id="A0A7X2M106"/>
<gene>
    <name evidence="2" type="ORF">GJU40_17800</name>
</gene>
<accession>A0A7X2M106</accession>
<dbReference type="RefSeq" id="WP_154309443.1">
    <property type="nucleotide sequence ID" value="NZ_WKKI01000054.1"/>
</dbReference>
<dbReference type="OrthoDB" id="765463at2"/>
<reference evidence="2 3" key="1">
    <citation type="submission" date="2019-11" db="EMBL/GenBank/DDBJ databases">
        <title>Bacillus lacus genome.</title>
        <authorList>
            <person name="Allen C.J."/>
            <person name="Newman J.D."/>
        </authorList>
    </citation>
    <scope>NUCLEOTIDE SEQUENCE [LARGE SCALE GENOMIC DNA]</scope>
    <source>
        <strain evidence="2 3">KCTC 33946</strain>
    </source>
</reference>
<keyword evidence="1" id="KW-1133">Transmembrane helix</keyword>
<keyword evidence="1" id="KW-0812">Transmembrane</keyword>